<dbReference type="InterPro" id="IPR024476">
    <property type="entry name" value="DUF3861"/>
</dbReference>
<dbReference type="Gene3D" id="3.10.20.850">
    <property type="entry name" value="Protein of unknown function DUF3861"/>
    <property type="match status" value="1"/>
</dbReference>
<dbReference type="AlphaFoldDB" id="A0A0J8V7I9"/>
<dbReference type="EMBL" id="PYLZ01000019">
    <property type="protein sequence ID" value="PSW19709.1"/>
    <property type="molecule type" value="Genomic_DNA"/>
</dbReference>
<dbReference type="InterPro" id="IPR038194">
    <property type="entry name" value="DUF3861_sf"/>
</dbReference>
<dbReference type="Pfam" id="PF12977">
    <property type="entry name" value="DUF3861"/>
    <property type="match status" value="1"/>
</dbReference>
<accession>A0A0J8V7I9</accession>
<proteinExistence type="predicted"/>
<dbReference type="STRING" id="680026.AB733_19550"/>
<gene>
    <name evidence="1" type="ORF">C9I94_23150</name>
</gene>
<dbReference type="OrthoDB" id="119700at2"/>
<protein>
    <submittedName>
        <fullName evidence="1">DUF3861 domain-containing protein</fullName>
    </submittedName>
</protein>
<dbReference type="Proteomes" id="UP000240481">
    <property type="component" value="Unassembled WGS sequence"/>
</dbReference>
<name>A0A0J8V7I9_9GAMM</name>
<sequence>MLSKMRKDNEYRITIEEVSADQTAAKTLQFTYQDREDVFNVVEKLKQGSGLDENVATKVGVALRLLGPVMMQNRKHPLLSDFMPHFKQFMHHLKSTVKATVKQ</sequence>
<dbReference type="RefSeq" id="WP_048900295.1">
    <property type="nucleotide sequence ID" value="NZ_AP024853.1"/>
</dbReference>
<evidence type="ECO:0000313" key="2">
    <source>
        <dbReference type="Proteomes" id="UP000240481"/>
    </source>
</evidence>
<comment type="caution">
    <text evidence="1">The sequence shown here is derived from an EMBL/GenBank/DDBJ whole genome shotgun (WGS) entry which is preliminary data.</text>
</comment>
<reference evidence="1 2" key="1">
    <citation type="submission" date="2018-01" db="EMBL/GenBank/DDBJ databases">
        <title>Whole genome sequencing of Histamine producing bacteria.</title>
        <authorList>
            <person name="Butler K."/>
        </authorList>
    </citation>
    <scope>NUCLEOTIDE SEQUENCE [LARGE SCALE GENOMIC DNA]</scope>
    <source>
        <strain evidence="1 2">DSM 24669</strain>
    </source>
</reference>
<keyword evidence="2" id="KW-1185">Reference proteome</keyword>
<organism evidence="1 2">
    <name type="scientific">Photobacterium swingsii</name>
    <dbReference type="NCBI Taxonomy" id="680026"/>
    <lineage>
        <taxon>Bacteria</taxon>
        <taxon>Pseudomonadati</taxon>
        <taxon>Pseudomonadota</taxon>
        <taxon>Gammaproteobacteria</taxon>
        <taxon>Vibrionales</taxon>
        <taxon>Vibrionaceae</taxon>
        <taxon>Photobacterium</taxon>
    </lineage>
</organism>
<evidence type="ECO:0000313" key="1">
    <source>
        <dbReference type="EMBL" id="PSW19709.1"/>
    </source>
</evidence>